<proteinExistence type="inferred from homology"/>
<evidence type="ECO:0000256" key="2">
    <source>
        <dbReference type="SAM" id="SignalP"/>
    </source>
</evidence>
<protein>
    <recommendedName>
        <fullName evidence="7">Ionotropic receptor</fullName>
    </recommendedName>
</protein>
<evidence type="ECO:0000313" key="6">
    <source>
        <dbReference type="Proteomes" id="UP000821837"/>
    </source>
</evidence>
<keyword evidence="6" id="KW-1185">Reference proteome</keyword>
<dbReference type="Gene3D" id="1.20.1050.130">
    <property type="match status" value="1"/>
</dbReference>
<dbReference type="GO" id="GO:0005634">
    <property type="term" value="C:nucleus"/>
    <property type="evidence" value="ECO:0007669"/>
    <property type="project" value="TreeGrafter"/>
</dbReference>
<dbReference type="InterPro" id="IPR001320">
    <property type="entry name" value="Iontro_rcpt_C"/>
</dbReference>
<dbReference type="GO" id="GO:0015276">
    <property type="term" value="F:ligand-gated monoatomic ion channel activity"/>
    <property type="evidence" value="ECO:0007669"/>
    <property type="project" value="InterPro"/>
</dbReference>
<dbReference type="GO" id="GO:0017101">
    <property type="term" value="C:aminoacyl-tRNA synthetase multienzyme complex"/>
    <property type="evidence" value="ECO:0007669"/>
    <property type="project" value="InterPro"/>
</dbReference>
<dbReference type="GO" id="GO:0005737">
    <property type="term" value="C:cytoplasm"/>
    <property type="evidence" value="ECO:0007669"/>
    <property type="project" value="TreeGrafter"/>
</dbReference>
<dbReference type="GO" id="GO:0043517">
    <property type="term" value="P:positive regulation of DNA damage response, signal transduction by p53 class mediator"/>
    <property type="evidence" value="ECO:0007669"/>
    <property type="project" value="InterPro"/>
</dbReference>
<sequence>MAELVVFATFVPAAIAWNGDIHAFLQNMADLTGVAFEWAGQESILAEVSNEMNFNAFFHDIIPAAGHIVAQVVDNPIDKDYGNHQQSGTKKLKEYIKAQYQWNEGKAEQIHQKISPHGVPTVKVDSGIELTGCAPIGRYIAEQSEKGRAVLGKNAQERALIQQWLEYVAVRSENGLLSSDTAHSTLQELDSYLADRCFFVGISLTLADVFLYYSLHPTVSSLTFKDKEKYGHLCRWFDLHVPHGQFYPNGSLHHITFASGLLQLLWDTAERFGIRHKTTILNNPEWGIELPNGSWTGFIGELQRNESDVSFTLFYPTNSRNKVAQPTSSVWTEDVVILGAFGNDTSQGSSIAASLTVFERDVWITLGVCLLVLGLIMSLAPGSPQAFTSRLVQNLLSLTRSMCLQVNHGLPLPSSSRVVVATWWLAMLVFANVFTGKMKAGLTVRHKSGHRIDSAAQLAAREDVRVYMLRGPAYPLLLALSPNEHDRQVYRKLKPGSLVPYRRLWSAHVLDQVVAGKAVIIGDRTTLLYHASEVCHRYPHHEFYMGKERLFSHPLVVYYNRENVRFLMNAWERRRAQLTEAGVVLKWHGETVVSSSGGDFSRCPRVDVGEQDTLHFDHLHSVFLLLLTGHGLALAALVAELPAAALVNRCGRRNDGSVASRAGKARSLPPQMRRRRGLLVHVRHPDTVIVTDDP</sequence>
<dbReference type="PANTHER" id="PTHR44490">
    <property type="entry name" value="EUKARYOTIC TRANSLATION ELONGATION FACTOR 1 EPSILON-1"/>
    <property type="match status" value="1"/>
</dbReference>
<comment type="similarity">
    <text evidence="1">Belongs to the glutamate-gated ion channel (TC 1.A.10.1) family.</text>
</comment>
<gene>
    <name evidence="5" type="ORF">HPB52_007204</name>
</gene>
<reference evidence="5" key="1">
    <citation type="journal article" date="2020" name="Cell">
        <title>Large-Scale Comparative Analyses of Tick Genomes Elucidate Their Genetic Diversity and Vector Capacities.</title>
        <authorList>
            <consortium name="Tick Genome and Microbiome Consortium (TIGMIC)"/>
            <person name="Jia N."/>
            <person name="Wang J."/>
            <person name="Shi W."/>
            <person name="Du L."/>
            <person name="Sun Y."/>
            <person name="Zhan W."/>
            <person name="Jiang J.F."/>
            <person name="Wang Q."/>
            <person name="Zhang B."/>
            <person name="Ji P."/>
            <person name="Bell-Sakyi L."/>
            <person name="Cui X.M."/>
            <person name="Yuan T.T."/>
            <person name="Jiang B.G."/>
            <person name="Yang W.F."/>
            <person name="Lam T.T."/>
            <person name="Chang Q.C."/>
            <person name="Ding S.J."/>
            <person name="Wang X.J."/>
            <person name="Zhu J.G."/>
            <person name="Ruan X.D."/>
            <person name="Zhao L."/>
            <person name="Wei J.T."/>
            <person name="Ye R.Z."/>
            <person name="Que T.C."/>
            <person name="Du C.H."/>
            <person name="Zhou Y.H."/>
            <person name="Cheng J.X."/>
            <person name="Dai P.F."/>
            <person name="Guo W.B."/>
            <person name="Han X.H."/>
            <person name="Huang E.J."/>
            <person name="Li L.F."/>
            <person name="Wei W."/>
            <person name="Gao Y.C."/>
            <person name="Liu J.Z."/>
            <person name="Shao H.Z."/>
            <person name="Wang X."/>
            <person name="Wang C.C."/>
            <person name="Yang T.C."/>
            <person name="Huo Q.B."/>
            <person name="Li W."/>
            <person name="Chen H.Y."/>
            <person name="Chen S.E."/>
            <person name="Zhou L.G."/>
            <person name="Ni X.B."/>
            <person name="Tian J.H."/>
            <person name="Sheng Y."/>
            <person name="Liu T."/>
            <person name="Pan Y.S."/>
            <person name="Xia L.Y."/>
            <person name="Li J."/>
            <person name="Zhao F."/>
            <person name="Cao W.C."/>
        </authorList>
    </citation>
    <scope>NUCLEOTIDE SEQUENCE</scope>
    <source>
        <strain evidence="5">Rsan-2018</strain>
    </source>
</reference>
<dbReference type="GO" id="GO:0016020">
    <property type="term" value="C:membrane"/>
    <property type="evidence" value="ECO:0007669"/>
    <property type="project" value="InterPro"/>
</dbReference>
<dbReference type="PANTHER" id="PTHR44490:SF1">
    <property type="entry name" value="EUKARYOTIC TRANSLATION ELONGATION FACTOR 1 EPSILON-1"/>
    <property type="match status" value="1"/>
</dbReference>
<feature type="domain" description="Nuclear-export cofactor Arc1-like N-terminal" evidence="4">
    <location>
        <begin position="158"/>
        <end position="239"/>
    </location>
</feature>
<dbReference type="Pfam" id="PF00060">
    <property type="entry name" value="Lig_chan"/>
    <property type="match status" value="1"/>
</dbReference>
<dbReference type="InterPro" id="IPR036282">
    <property type="entry name" value="Glutathione-S-Trfase_C_sf"/>
</dbReference>
<dbReference type="AlphaFoldDB" id="A0A9D4QCY0"/>
<accession>A0A9D4QCY0</accession>
<dbReference type="Proteomes" id="UP000821837">
    <property type="component" value="Chromosome 10"/>
</dbReference>
<reference evidence="5" key="2">
    <citation type="submission" date="2021-09" db="EMBL/GenBank/DDBJ databases">
        <authorList>
            <person name="Jia N."/>
            <person name="Wang J."/>
            <person name="Shi W."/>
            <person name="Du L."/>
            <person name="Sun Y."/>
            <person name="Zhan W."/>
            <person name="Jiang J."/>
            <person name="Wang Q."/>
            <person name="Zhang B."/>
            <person name="Ji P."/>
            <person name="Sakyi L.B."/>
            <person name="Cui X."/>
            <person name="Yuan T."/>
            <person name="Jiang B."/>
            <person name="Yang W."/>
            <person name="Lam T.T.-Y."/>
            <person name="Chang Q."/>
            <person name="Ding S."/>
            <person name="Wang X."/>
            <person name="Zhu J."/>
            <person name="Ruan X."/>
            <person name="Zhao L."/>
            <person name="Wei J."/>
            <person name="Que T."/>
            <person name="Du C."/>
            <person name="Cheng J."/>
            <person name="Dai P."/>
            <person name="Han X."/>
            <person name="Huang E."/>
            <person name="Gao Y."/>
            <person name="Liu J."/>
            <person name="Shao H."/>
            <person name="Ye R."/>
            <person name="Li L."/>
            <person name="Wei W."/>
            <person name="Wang X."/>
            <person name="Wang C."/>
            <person name="Huo Q."/>
            <person name="Li W."/>
            <person name="Guo W."/>
            <person name="Chen H."/>
            <person name="Chen S."/>
            <person name="Zhou L."/>
            <person name="Zhou L."/>
            <person name="Ni X."/>
            <person name="Tian J."/>
            <person name="Zhou Y."/>
            <person name="Sheng Y."/>
            <person name="Liu T."/>
            <person name="Pan Y."/>
            <person name="Xia L."/>
            <person name="Li J."/>
            <person name="Zhao F."/>
            <person name="Cao W."/>
        </authorList>
    </citation>
    <scope>NUCLEOTIDE SEQUENCE</scope>
    <source>
        <strain evidence="5">Rsan-2018</strain>
        <tissue evidence="5">Larvae</tissue>
    </source>
</reference>
<keyword evidence="2" id="KW-0732">Signal</keyword>
<dbReference type="Gene3D" id="1.10.287.70">
    <property type="match status" value="1"/>
</dbReference>
<feature type="signal peptide" evidence="2">
    <location>
        <begin position="1"/>
        <end position="16"/>
    </location>
</feature>
<evidence type="ECO:0000259" key="3">
    <source>
        <dbReference type="Pfam" id="PF00060"/>
    </source>
</evidence>
<dbReference type="InterPro" id="IPR042450">
    <property type="entry name" value="EEF1E1"/>
</dbReference>
<evidence type="ECO:0000256" key="1">
    <source>
        <dbReference type="ARBA" id="ARBA00008685"/>
    </source>
</evidence>
<evidence type="ECO:0000313" key="5">
    <source>
        <dbReference type="EMBL" id="KAH7975976.1"/>
    </source>
</evidence>
<dbReference type="Gene3D" id="3.40.190.10">
    <property type="entry name" value="Periplasmic binding protein-like II"/>
    <property type="match status" value="1"/>
</dbReference>
<organism evidence="5 6">
    <name type="scientific">Rhipicephalus sanguineus</name>
    <name type="common">Brown dog tick</name>
    <name type="synonym">Ixodes sanguineus</name>
    <dbReference type="NCBI Taxonomy" id="34632"/>
    <lineage>
        <taxon>Eukaryota</taxon>
        <taxon>Metazoa</taxon>
        <taxon>Ecdysozoa</taxon>
        <taxon>Arthropoda</taxon>
        <taxon>Chelicerata</taxon>
        <taxon>Arachnida</taxon>
        <taxon>Acari</taxon>
        <taxon>Parasitiformes</taxon>
        <taxon>Ixodida</taxon>
        <taxon>Ixodoidea</taxon>
        <taxon>Ixodidae</taxon>
        <taxon>Rhipicephalinae</taxon>
        <taxon>Rhipicephalus</taxon>
        <taxon>Rhipicephalus</taxon>
    </lineage>
</organism>
<comment type="caution">
    <text evidence="5">The sequence shown here is derived from an EMBL/GenBank/DDBJ whole genome shotgun (WGS) entry which is preliminary data.</text>
</comment>
<dbReference type="VEuPathDB" id="VectorBase:RSAN_034549"/>
<dbReference type="InterPro" id="IPR053836">
    <property type="entry name" value="Arc1-like_N"/>
</dbReference>
<dbReference type="EMBL" id="JABSTV010001246">
    <property type="protein sequence ID" value="KAH7975976.1"/>
    <property type="molecule type" value="Genomic_DNA"/>
</dbReference>
<dbReference type="VEuPathDB" id="VectorBase:RSAN_037555"/>
<evidence type="ECO:0000259" key="4">
    <source>
        <dbReference type="Pfam" id="PF21972"/>
    </source>
</evidence>
<dbReference type="VEuPathDB" id="VectorBase:RSAN_057831"/>
<feature type="chain" id="PRO_5038789740" description="Ionotropic receptor" evidence="2">
    <location>
        <begin position="17"/>
        <end position="694"/>
    </location>
</feature>
<feature type="domain" description="Ionotropic glutamate receptor C-terminal" evidence="3">
    <location>
        <begin position="361"/>
        <end position="629"/>
    </location>
</feature>
<dbReference type="Pfam" id="PF21972">
    <property type="entry name" value="Arc1p_N_like"/>
    <property type="match status" value="1"/>
</dbReference>
<dbReference type="SUPFAM" id="SSF47616">
    <property type="entry name" value="GST C-terminal domain-like"/>
    <property type="match status" value="1"/>
</dbReference>
<name>A0A9D4QCY0_RHISA</name>
<evidence type="ECO:0008006" key="7">
    <source>
        <dbReference type="Google" id="ProtNLM"/>
    </source>
</evidence>
<dbReference type="SUPFAM" id="SSF53850">
    <property type="entry name" value="Periplasmic binding protein-like II"/>
    <property type="match status" value="1"/>
</dbReference>